<accession>A0AB74ILZ1</accession>
<feature type="compositionally biased region" description="Acidic residues" evidence="1">
    <location>
        <begin position="106"/>
        <end position="125"/>
    </location>
</feature>
<dbReference type="EMBL" id="QZAM01000272">
    <property type="protein sequence ID" value="THW35628.1"/>
    <property type="molecule type" value="Genomic_DNA"/>
</dbReference>
<name>A0AB74ILZ1_AURPU</name>
<evidence type="ECO:0000313" key="2">
    <source>
        <dbReference type="EMBL" id="THW35628.1"/>
    </source>
</evidence>
<evidence type="ECO:0008006" key="4">
    <source>
        <dbReference type="Google" id="ProtNLM"/>
    </source>
</evidence>
<sequence length="125" mass="14399">MASHTKLSLLLHHDLELENLEIRNLMCDHSDNISPPFVAYSGRKWCGDVEEVRAGFDGLIAQMHTRRERLLTGEEEDGDYNGPEWSDEDEDGFEESDYELERENGSEDESDSESTDQDDEAIWDM</sequence>
<proteinExistence type="predicted"/>
<gene>
    <name evidence="2" type="ORF">D6D21_09066</name>
</gene>
<dbReference type="Proteomes" id="UP000309076">
    <property type="component" value="Unassembled WGS sequence"/>
</dbReference>
<organism evidence="2 3">
    <name type="scientific">Aureobasidium pullulans</name>
    <name type="common">Black yeast</name>
    <name type="synonym">Pullularia pullulans</name>
    <dbReference type="NCBI Taxonomy" id="5580"/>
    <lineage>
        <taxon>Eukaryota</taxon>
        <taxon>Fungi</taxon>
        <taxon>Dikarya</taxon>
        <taxon>Ascomycota</taxon>
        <taxon>Pezizomycotina</taxon>
        <taxon>Dothideomycetes</taxon>
        <taxon>Dothideomycetidae</taxon>
        <taxon>Dothideales</taxon>
        <taxon>Saccotheciaceae</taxon>
        <taxon>Aureobasidium</taxon>
    </lineage>
</organism>
<feature type="compositionally biased region" description="Acidic residues" evidence="1">
    <location>
        <begin position="73"/>
        <end position="98"/>
    </location>
</feature>
<evidence type="ECO:0000313" key="3">
    <source>
        <dbReference type="Proteomes" id="UP000309076"/>
    </source>
</evidence>
<protein>
    <recommendedName>
        <fullName evidence="4">Thioredoxin-like protein</fullName>
    </recommendedName>
</protein>
<evidence type="ECO:0000256" key="1">
    <source>
        <dbReference type="SAM" id="MobiDB-lite"/>
    </source>
</evidence>
<reference evidence="2 3" key="1">
    <citation type="submission" date="2018-10" db="EMBL/GenBank/DDBJ databases">
        <title>Fifty Aureobasidium pullulans genomes reveal a recombining polyextremotolerant generalist.</title>
        <authorList>
            <person name="Gostincar C."/>
            <person name="Turk M."/>
            <person name="Zajc J."/>
            <person name="Gunde-Cimerman N."/>
        </authorList>
    </citation>
    <scope>NUCLEOTIDE SEQUENCE [LARGE SCALE GENOMIC DNA]</scope>
    <source>
        <strain evidence="2 3">EXF-10796</strain>
    </source>
</reference>
<comment type="caution">
    <text evidence="2">The sequence shown here is derived from an EMBL/GenBank/DDBJ whole genome shotgun (WGS) entry which is preliminary data.</text>
</comment>
<dbReference type="AlphaFoldDB" id="A0AB74ILZ1"/>
<feature type="region of interest" description="Disordered" evidence="1">
    <location>
        <begin position="67"/>
        <end position="125"/>
    </location>
</feature>